<comment type="caution">
    <text evidence="6">The sequence shown here is derived from an EMBL/GenBank/DDBJ whole genome shotgun (WGS) entry which is preliminary data.</text>
</comment>
<dbReference type="PANTHER" id="PTHR35529:SF2">
    <property type="entry name" value="SPORULATION PROTEIN YTAF-RELATED"/>
    <property type="match status" value="1"/>
</dbReference>
<keyword evidence="1" id="KW-1003">Cell membrane</keyword>
<keyword evidence="7" id="KW-1185">Reference proteome</keyword>
<dbReference type="AlphaFoldDB" id="A0A4R2T8K5"/>
<dbReference type="InterPro" id="IPR003810">
    <property type="entry name" value="Mntp/YtaF"/>
</dbReference>
<feature type="transmembrane region" description="Helical" evidence="5">
    <location>
        <begin position="20"/>
        <end position="40"/>
    </location>
</feature>
<evidence type="ECO:0000313" key="6">
    <source>
        <dbReference type="EMBL" id="TCP98970.1"/>
    </source>
</evidence>
<evidence type="ECO:0000256" key="4">
    <source>
        <dbReference type="ARBA" id="ARBA00023136"/>
    </source>
</evidence>
<dbReference type="Proteomes" id="UP000295504">
    <property type="component" value="Unassembled WGS sequence"/>
</dbReference>
<dbReference type="PANTHER" id="PTHR35529">
    <property type="entry name" value="MANGANESE EFFLUX PUMP MNTP-RELATED"/>
    <property type="match status" value="1"/>
</dbReference>
<dbReference type="EMBL" id="SLYC01000039">
    <property type="protein sequence ID" value="TCP98970.1"/>
    <property type="molecule type" value="Genomic_DNA"/>
</dbReference>
<proteinExistence type="predicted"/>
<name>A0A4R2T8K5_9FIRM</name>
<evidence type="ECO:0000313" key="7">
    <source>
        <dbReference type="Proteomes" id="UP000295504"/>
    </source>
</evidence>
<evidence type="ECO:0000256" key="2">
    <source>
        <dbReference type="ARBA" id="ARBA00022692"/>
    </source>
</evidence>
<keyword evidence="3 5" id="KW-1133">Transmembrane helix</keyword>
<evidence type="ECO:0000256" key="1">
    <source>
        <dbReference type="ARBA" id="ARBA00022475"/>
    </source>
</evidence>
<evidence type="ECO:0000256" key="3">
    <source>
        <dbReference type="ARBA" id="ARBA00022989"/>
    </source>
</evidence>
<keyword evidence="2 5" id="KW-0812">Transmembrane</keyword>
<evidence type="ECO:0000256" key="5">
    <source>
        <dbReference type="SAM" id="Phobius"/>
    </source>
</evidence>
<accession>A0A4R2T8K5</accession>
<organism evidence="6 7">
    <name type="scientific">Serpentinicella alkaliphila</name>
    <dbReference type="NCBI Taxonomy" id="1734049"/>
    <lineage>
        <taxon>Bacteria</taxon>
        <taxon>Bacillati</taxon>
        <taxon>Bacillota</taxon>
        <taxon>Clostridia</taxon>
        <taxon>Peptostreptococcales</taxon>
        <taxon>Natronincolaceae</taxon>
        <taxon>Serpentinicella</taxon>
    </lineage>
</organism>
<keyword evidence="4 5" id="KW-0472">Membrane</keyword>
<gene>
    <name evidence="6" type="ORF">EDD79_10393</name>
</gene>
<sequence length="75" mass="8093">MLGLALGIDSISLGVSAGFAHYPILLTSFFAGITSFLFIWTGSNFANRITFTLIKDKSDIVSGILLITLGIWQII</sequence>
<dbReference type="Pfam" id="PF02659">
    <property type="entry name" value="Mntp"/>
    <property type="match status" value="1"/>
</dbReference>
<protein>
    <submittedName>
        <fullName evidence="6">Putative manganese efflux pump</fullName>
    </submittedName>
</protein>
<reference evidence="6 7" key="1">
    <citation type="submission" date="2019-03" db="EMBL/GenBank/DDBJ databases">
        <title>Genomic Encyclopedia of Type Strains, Phase IV (KMG-IV): sequencing the most valuable type-strain genomes for metagenomic binning, comparative biology and taxonomic classification.</title>
        <authorList>
            <person name="Goeker M."/>
        </authorList>
    </citation>
    <scope>NUCLEOTIDE SEQUENCE [LARGE SCALE GENOMIC DNA]</scope>
    <source>
        <strain evidence="6 7">DSM 100013</strain>
    </source>
</reference>